<evidence type="ECO:0000313" key="1">
    <source>
        <dbReference type="EMBL" id="ANU09620.1"/>
    </source>
</evidence>
<dbReference type="Proteomes" id="UP000092661">
    <property type="component" value="Chromosome"/>
</dbReference>
<sequence length="99" mass="11659">MRNSNKWFEEIVVALISLDGKGSLEEIYKRIQKQDNIDFNSYTDWKSQVRKNLYLNSSDCKIFKGITGDQNDLFYSIEGIGKGYWGIRKFNNFKNKEFA</sequence>
<reference evidence="1" key="1">
    <citation type="submission" date="2016-10" db="EMBL/GenBank/DDBJ databases">
        <authorList>
            <person name="See-Too W.S."/>
        </authorList>
    </citation>
    <scope>NUCLEOTIDE SEQUENCE</scope>
    <source>
        <strain evidence="1">DSM 14505</strain>
    </source>
</reference>
<gene>
    <name evidence="1" type="ORF">BBH88_04570</name>
</gene>
<keyword evidence="2" id="KW-1185">Reference proteome</keyword>
<dbReference type="SUPFAM" id="SSF46785">
    <property type="entry name" value="Winged helix' DNA-binding domain"/>
    <property type="match status" value="1"/>
</dbReference>
<dbReference type="EMBL" id="CP016534">
    <property type="protein sequence ID" value="ANU09620.1"/>
    <property type="molecule type" value="Genomic_DNA"/>
</dbReference>
<dbReference type="InterPro" id="IPR036390">
    <property type="entry name" value="WH_DNA-bd_sf"/>
</dbReference>
<dbReference type="Gene3D" id="1.10.10.10">
    <property type="entry name" value="Winged helix-like DNA-binding domain superfamily/Winged helix DNA-binding domain"/>
    <property type="match status" value="1"/>
</dbReference>
<evidence type="ECO:0000313" key="2">
    <source>
        <dbReference type="Proteomes" id="UP000092661"/>
    </source>
</evidence>
<organism evidence="1 2">
    <name type="scientific">Planococcus antarcticus DSM 14505</name>
    <dbReference type="NCBI Taxonomy" id="1185653"/>
    <lineage>
        <taxon>Bacteria</taxon>
        <taxon>Bacillati</taxon>
        <taxon>Bacillota</taxon>
        <taxon>Bacilli</taxon>
        <taxon>Bacillales</taxon>
        <taxon>Caryophanaceae</taxon>
        <taxon>Planococcus</taxon>
    </lineage>
</organism>
<name>A0ABM6D213_9BACL</name>
<proteinExistence type="predicted"/>
<accession>A0ABM6D213</accession>
<protein>
    <submittedName>
        <fullName evidence="1">Uncharacterized protein</fullName>
    </submittedName>
</protein>
<dbReference type="RefSeq" id="WP_065536432.1">
    <property type="nucleotide sequence ID" value="NZ_CP016534.2"/>
</dbReference>
<dbReference type="InterPro" id="IPR036388">
    <property type="entry name" value="WH-like_DNA-bd_sf"/>
</dbReference>